<feature type="region of interest" description="Disordered" evidence="1">
    <location>
        <begin position="1"/>
        <end position="26"/>
    </location>
</feature>
<dbReference type="EMBL" id="CP013232">
    <property type="protein sequence ID" value="AMO95934.1"/>
    <property type="molecule type" value="Genomic_DNA"/>
</dbReference>
<dbReference type="OrthoDB" id="292792at2"/>
<feature type="compositionally biased region" description="Low complexity" evidence="1">
    <location>
        <begin position="1"/>
        <end position="25"/>
    </location>
</feature>
<dbReference type="PATRIC" id="fig|158899.10.peg.3272"/>
<protein>
    <recommendedName>
        <fullName evidence="2">eCIS core domain-containing protein</fullName>
    </recommendedName>
</protein>
<evidence type="ECO:0000259" key="2">
    <source>
        <dbReference type="Pfam" id="PF13699"/>
    </source>
</evidence>
<sequence>MQKIRSQAPTQAPQLSAQSSLAAQSRAIPERGSDLVAMGSYRYAGSAIQRRAASNGHAPFSLHPGPIKASPGIDGGLPAKLRNGIENLSGVALDNVKVHYNSARPARVQAQAYAQGSEIHLAPGQERHLPHEAWHVVQQRQGRVRATTQMAGMGVSDDAGLEQEADAMGARAAVHQAMAPPAGPESSAHALAPKALPAWPGPIQAYGRPNITDPDSVALSTQGQVEQAADDAFVVVARVVTPTQRTPKSSDIKTGLFVSLTKMLDGAGQSASSAVVTRPEAADVADYVSQIKDSAKVKELIEFTTDLDKVNGFANEGNVAYRIYVRIQKKYLTQSQSAESGWMAKQSAPYEIVKGVKDDKNAGLKDGPMSNDDLALALTDEQDAEFMHYVENVAGREKAFAENPANRLKFVAIMKKYIVAKQSESKPI</sequence>
<proteinExistence type="predicted"/>
<gene>
    <name evidence="3" type="ORF">CFter6_3291</name>
</gene>
<evidence type="ECO:0000256" key="1">
    <source>
        <dbReference type="SAM" id="MobiDB-lite"/>
    </source>
</evidence>
<name>A0A127PE96_9BURK</name>
<organism evidence="3">
    <name type="scientific">Collimonas fungivorans</name>
    <dbReference type="NCBI Taxonomy" id="158899"/>
    <lineage>
        <taxon>Bacteria</taxon>
        <taxon>Pseudomonadati</taxon>
        <taxon>Pseudomonadota</taxon>
        <taxon>Betaproteobacteria</taxon>
        <taxon>Burkholderiales</taxon>
        <taxon>Oxalobacteraceae</taxon>
        <taxon>Collimonas</taxon>
    </lineage>
</organism>
<feature type="domain" description="eCIS core" evidence="2">
    <location>
        <begin position="77"/>
        <end position="142"/>
    </location>
</feature>
<dbReference type="RefSeq" id="WP_082814805.1">
    <property type="nucleotide sequence ID" value="NZ_CP013232.1"/>
</dbReference>
<evidence type="ECO:0000313" key="3">
    <source>
        <dbReference type="EMBL" id="AMO95934.1"/>
    </source>
</evidence>
<dbReference type="AlphaFoldDB" id="A0A127PE96"/>
<accession>A0A127PE96</accession>
<reference evidence="3 4" key="1">
    <citation type="submission" date="2015-11" db="EMBL/GenBank/DDBJ databases">
        <title>Exploring the genomic traits of fungus-feeding bacterial genus Collimonas.</title>
        <authorList>
            <person name="Song C."/>
            <person name="Schmidt R."/>
            <person name="de Jager V."/>
            <person name="Krzyzanowska D."/>
            <person name="Jongedijk E."/>
            <person name="Cankar K."/>
            <person name="Beekwilder J."/>
            <person name="van Veen A."/>
            <person name="de Boer W."/>
            <person name="van Veen J.A."/>
            <person name="Garbeva P."/>
        </authorList>
    </citation>
    <scope>NUCLEOTIDE SEQUENCE [LARGE SCALE GENOMIC DNA]</scope>
    <source>
        <strain evidence="3 4">Ter6</strain>
    </source>
</reference>
<evidence type="ECO:0000313" key="4">
    <source>
        <dbReference type="Proteomes" id="UP000072421"/>
    </source>
</evidence>
<dbReference type="Proteomes" id="UP000072421">
    <property type="component" value="Chromosome"/>
</dbReference>
<dbReference type="Pfam" id="PF13699">
    <property type="entry name" value="eCIS_core"/>
    <property type="match status" value="1"/>
</dbReference>
<dbReference type="InterPro" id="IPR025295">
    <property type="entry name" value="eCIS_core_dom"/>
</dbReference>